<evidence type="ECO:0008006" key="3">
    <source>
        <dbReference type="Google" id="ProtNLM"/>
    </source>
</evidence>
<accession>A0A328YFS4</accession>
<comment type="caution">
    <text evidence="1">The sequence shown here is derived from an EMBL/GenBank/DDBJ whole genome shotgun (WGS) entry which is preliminary data.</text>
</comment>
<dbReference type="PROSITE" id="PS51257">
    <property type="entry name" value="PROKAR_LIPOPROTEIN"/>
    <property type="match status" value="1"/>
</dbReference>
<reference evidence="1 2" key="1">
    <citation type="submission" date="2018-06" db="EMBL/GenBank/DDBJ databases">
        <title>Genomic Encyclopedia of Archaeal and Bacterial Type Strains, Phase II (KMG-II): from individual species to whole genera.</title>
        <authorList>
            <person name="Goeker M."/>
        </authorList>
    </citation>
    <scope>NUCLEOTIDE SEQUENCE [LARGE SCALE GENOMIC DNA]</scope>
    <source>
        <strain evidence="1 2">DSM 25663</strain>
    </source>
</reference>
<dbReference type="OrthoDB" id="1043955at2"/>
<dbReference type="RefSeq" id="WP_112113381.1">
    <property type="nucleotide sequence ID" value="NZ_QLSZ01000007.1"/>
</dbReference>
<name>A0A328YFS4_9FLAO</name>
<evidence type="ECO:0000313" key="1">
    <source>
        <dbReference type="EMBL" id="RAR71535.1"/>
    </source>
</evidence>
<dbReference type="EMBL" id="QLSZ01000007">
    <property type="protein sequence ID" value="RAR71535.1"/>
    <property type="molecule type" value="Genomic_DNA"/>
</dbReference>
<dbReference type="Proteomes" id="UP000248840">
    <property type="component" value="Unassembled WGS sequence"/>
</dbReference>
<dbReference type="AlphaFoldDB" id="A0A328YFS4"/>
<gene>
    <name evidence="1" type="ORF">CLV55_10791</name>
</gene>
<evidence type="ECO:0000313" key="2">
    <source>
        <dbReference type="Proteomes" id="UP000248840"/>
    </source>
</evidence>
<protein>
    <recommendedName>
        <fullName evidence="3">Lipoprotein</fullName>
    </recommendedName>
</protein>
<organism evidence="1 2">
    <name type="scientific">Flavobacterium aciduliphilum</name>
    <dbReference type="NCBI Taxonomy" id="1101402"/>
    <lineage>
        <taxon>Bacteria</taxon>
        <taxon>Pseudomonadati</taxon>
        <taxon>Bacteroidota</taxon>
        <taxon>Flavobacteriia</taxon>
        <taxon>Flavobacteriales</taxon>
        <taxon>Flavobacteriaceae</taxon>
        <taxon>Flavobacterium</taxon>
    </lineage>
</organism>
<proteinExistence type="predicted"/>
<sequence>MQKLTTRFLVTSLLLIVLVSCKSYQIEGANKVASAITNFQNLYFSNPETDYVYKAHIEVYGNDLSGVFVVKKINDSIHRVVLTTDFGNKLLDFEVSETDFKINYVVENLNKKIVINTLKKDFVLLLKANHKVDEVFENGTSIIFKSNEGNRTNFFYENSDDNQYVKLVHTIHAKEKVTFSFLPKNTTFAESIIIQHHNIKLKIELTQINN</sequence>
<keyword evidence="2" id="KW-1185">Reference proteome</keyword>